<accession>A0ABQ4RLT6</accession>
<comment type="caution">
    <text evidence="1">The sequence shown here is derived from an EMBL/GenBank/DDBJ whole genome shotgun (WGS) entry which is preliminary data.</text>
</comment>
<gene>
    <name evidence="1" type="ORF">IFDJLNFL_3591</name>
</gene>
<evidence type="ECO:0000313" key="2">
    <source>
        <dbReference type="Proteomes" id="UP001055303"/>
    </source>
</evidence>
<proteinExistence type="predicted"/>
<reference evidence="1" key="1">
    <citation type="journal article" date="2021" name="Front. Microbiol.">
        <title>Comprehensive Comparative Genomics and Phenotyping of Methylobacterium Species.</title>
        <authorList>
            <person name="Alessa O."/>
            <person name="Ogura Y."/>
            <person name="Fujitani Y."/>
            <person name="Takami H."/>
            <person name="Hayashi T."/>
            <person name="Sahin N."/>
            <person name="Tani A."/>
        </authorList>
    </citation>
    <scope>NUCLEOTIDE SEQUENCE</scope>
    <source>
        <strain evidence="1">DSM 22415</strain>
    </source>
</reference>
<reference evidence="1" key="2">
    <citation type="submission" date="2021-08" db="EMBL/GenBank/DDBJ databases">
        <authorList>
            <person name="Tani A."/>
            <person name="Ola A."/>
            <person name="Ogura Y."/>
            <person name="Katsura K."/>
            <person name="Hayashi T."/>
        </authorList>
    </citation>
    <scope>NUCLEOTIDE SEQUENCE</scope>
    <source>
        <strain evidence="1">DSM 22415</strain>
    </source>
</reference>
<sequence>MLSAFTSAWAQLLSAGLQEQFGTKLFWNLKALASDA</sequence>
<dbReference type="Proteomes" id="UP001055303">
    <property type="component" value="Unassembled WGS sequence"/>
</dbReference>
<evidence type="ECO:0000313" key="1">
    <source>
        <dbReference type="EMBL" id="GJD57679.1"/>
    </source>
</evidence>
<dbReference type="EMBL" id="BPQI01000116">
    <property type="protein sequence ID" value="GJD57679.1"/>
    <property type="molecule type" value="Genomic_DNA"/>
</dbReference>
<keyword evidence="2" id="KW-1185">Reference proteome</keyword>
<organism evidence="1 2">
    <name type="scientific">Methylobacterium dankookense</name>
    <dbReference type="NCBI Taxonomy" id="560405"/>
    <lineage>
        <taxon>Bacteria</taxon>
        <taxon>Pseudomonadati</taxon>
        <taxon>Pseudomonadota</taxon>
        <taxon>Alphaproteobacteria</taxon>
        <taxon>Hyphomicrobiales</taxon>
        <taxon>Methylobacteriaceae</taxon>
        <taxon>Methylobacterium</taxon>
    </lineage>
</organism>
<protein>
    <submittedName>
        <fullName evidence="1">Uncharacterized protein</fullName>
    </submittedName>
</protein>
<name>A0ABQ4RLT6_9HYPH</name>